<dbReference type="Proteomes" id="UP001589607">
    <property type="component" value="Unassembled WGS sequence"/>
</dbReference>
<evidence type="ECO:0000313" key="1">
    <source>
        <dbReference type="EMBL" id="MFB9096520.1"/>
    </source>
</evidence>
<accession>A0ABV5GNU1</accession>
<keyword evidence="2" id="KW-1185">Reference proteome</keyword>
<reference evidence="1 2" key="1">
    <citation type="submission" date="2024-09" db="EMBL/GenBank/DDBJ databases">
        <authorList>
            <person name="Sun Q."/>
            <person name="Mori K."/>
        </authorList>
    </citation>
    <scope>NUCLEOTIDE SEQUENCE [LARGE SCALE GENOMIC DNA]</scope>
    <source>
        <strain evidence="1 2">CECT 7955</strain>
    </source>
</reference>
<sequence length="266" mass="30791">MKKEIISNLESEKDICETLNGLIKEITNEKLLTKIEDGEFLKLIFGKYINGEFSSFEVKCEPMKDYFQGYDVLYLKEDSDAAFFEAACSFPESTKLVVDLLHLIIKHNLDVGKYAVLYRDEEQVFGLTLAIALLRSNSKYCKLYGAFLKTLDTDHTVHEYMGLLFAFEKYGCNLDSMELLAVSLFSASGQHSEENLSYLLEEYPINQFLESQTNLDATYEFMLDEFKQVHNNNKEFYSNLYIEVCEENENLKTVLNKIETHYNSTI</sequence>
<name>A0ABV5GNU1_9FLAO</name>
<protein>
    <submittedName>
        <fullName evidence="1">Uncharacterized protein</fullName>
    </submittedName>
</protein>
<evidence type="ECO:0000313" key="2">
    <source>
        <dbReference type="Proteomes" id="UP001589607"/>
    </source>
</evidence>
<comment type="caution">
    <text evidence="1">The sequence shown here is derived from an EMBL/GenBank/DDBJ whole genome shotgun (WGS) entry which is preliminary data.</text>
</comment>
<dbReference type="EMBL" id="JBHMEY010000018">
    <property type="protein sequence ID" value="MFB9096520.1"/>
    <property type="molecule type" value="Genomic_DNA"/>
</dbReference>
<dbReference type="RefSeq" id="WP_236455673.1">
    <property type="nucleotide sequence ID" value="NZ_CBCSGE010000002.1"/>
</dbReference>
<organism evidence="1 2">
    <name type="scientific">Flavobacterium jumunjinense</name>
    <dbReference type="NCBI Taxonomy" id="998845"/>
    <lineage>
        <taxon>Bacteria</taxon>
        <taxon>Pseudomonadati</taxon>
        <taxon>Bacteroidota</taxon>
        <taxon>Flavobacteriia</taxon>
        <taxon>Flavobacteriales</taxon>
        <taxon>Flavobacteriaceae</taxon>
        <taxon>Flavobacterium</taxon>
    </lineage>
</organism>
<gene>
    <name evidence="1" type="ORF">ACFFVF_08345</name>
</gene>
<proteinExistence type="predicted"/>